<dbReference type="OrthoDB" id="339325at2759"/>
<evidence type="ECO:0000256" key="13">
    <source>
        <dbReference type="RuleBase" id="RU000304"/>
    </source>
</evidence>
<keyword evidence="9" id="KW-0472">Membrane</keyword>
<dbReference type="RefSeq" id="XP_002957187.1">
    <property type="nucleotide sequence ID" value="XM_002957141.1"/>
</dbReference>
<dbReference type="STRING" id="3068.D8UF00"/>
<evidence type="ECO:0000256" key="9">
    <source>
        <dbReference type="ARBA" id="ARBA00023136"/>
    </source>
</evidence>
<dbReference type="GeneID" id="9620675"/>
<dbReference type="PANTHER" id="PTHR44329">
    <property type="entry name" value="SERINE/THREONINE-PROTEIN KINASE TNNI3K-RELATED"/>
    <property type="match status" value="1"/>
</dbReference>
<evidence type="ECO:0000259" key="14">
    <source>
        <dbReference type="PROSITE" id="PS50011"/>
    </source>
</evidence>
<evidence type="ECO:0000256" key="4">
    <source>
        <dbReference type="ARBA" id="ARBA00022527"/>
    </source>
</evidence>
<dbReference type="EC" id="2.7.11.1" evidence="3"/>
<comment type="catalytic activity">
    <reaction evidence="11">
        <text>L-seryl-[protein] + ATP = O-phospho-L-seryl-[protein] + ADP + H(+)</text>
        <dbReference type="Rhea" id="RHEA:17989"/>
        <dbReference type="Rhea" id="RHEA-COMP:9863"/>
        <dbReference type="Rhea" id="RHEA-COMP:11604"/>
        <dbReference type="ChEBI" id="CHEBI:15378"/>
        <dbReference type="ChEBI" id="CHEBI:29999"/>
        <dbReference type="ChEBI" id="CHEBI:30616"/>
        <dbReference type="ChEBI" id="CHEBI:83421"/>
        <dbReference type="ChEBI" id="CHEBI:456216"/>
        <dbReference type="EC" id="2.7.11.1"/>
    </reaction>
</comment>
<comment type="subcellular location">
    <subcellularLocation>
        <location evidence="1">Membrane</location>
    </subcellularLocation>
</comment>
<dbReference type="InterPro" id="IPR000719">
    <property type="entry name" value="Prot_kinase_dom"/>
</dbReference>
<dbReference type="PROSITE" id="PS50011">
    <property type="entry name" value="PROTEIN_KINASE_DOM"/>
    <property type="match status" value="1"/>
</dbReference>
<evidence type="ECO:0000256" key="7">
    <source>
        <dbReference type="ARBA" id="ARBA00022777"/>
    </source>
</evidence>
<gene>
    <name evidence="16" type="primary">mapkkk3</name>
    <name evidence="15" type="ORF">VOLCADRAFT_83988</name>
    <name evidence="16" type="ORF">VOLCADRAFT_83990</name>
</gene>
<sequence>MPLPPSHRDLEINPEDLTFGQRIGMGSFGEVYRGTWRGTNVAIKHFHDQNLSPVTIREFRDEVLIMSKLRHPNIVLFLGAVTQKNQLAIVTQYMTRGSLFRMLHRNKEVVLDPRRRLNMALDIAKGMEYLHNCKPVLVHRDLKSPNLLVDKDWTVKVCDFGLSRFKNNTYLTAATQNGSPAWMAPETLKGEPCDEKSDVFSFGVILYELVTGKEPWEELNPMQVVGVVGFSGRRMDLPTDLDPAVTNLIQSCWATNPKERPSFTQILATMNTWSELRPTAAVLEAQRAKAPQRNAAQ</sequence>
<protein>
    <recommendedName>
        <fullName evidence="3">non-specific serine/threonine protein kinase</fullName>
        <ecNumber evidence="3">2.7.11.1</ecNumber>
    </recommendedName>
</protein>
<evidence type="ECO:0000256" key="2">
    <source>
        <dbReference type="ARBA" id="ARBA00010507"/>
    </source>
</evidence>
<feature type="domain" description="Protein kinase" evidence="14">
    <location>
        <begin position="17"/>
        <end position="274"/>
    </location>
</feature>
<dbReference type="SMART" id="SM00220">
    <property type="entry name" value="S_TKc"/>
    <property type="match status" value="1"/>
</dbReference>
<dbReference type="KEGG" id="vcn:VOLCADRAFT_83988"/>
<evidence type="ECO:0000256" key="12">
    <source>
        <dbReference type="PROSITE-ProRule" id="PRU10141"/>
    </source>
</evidence>
<evidence type="ECO:0000256" key="5">
    <source>
        <dbReference type="ARBA" id="ARBA00022679"/>
    </source>
</evidence>
<dbReference type="RefSeq" id="XP_002957185.1">
    <property type="nucleotide sequence ID" value="XM_002957139.1"/>
</dbReference>
<dbReference type="CDD" id="cd13999">
    <property type="entry name" value="STKc_MAP3K-like"/>
    <property type="match status" value="1"/>
</dbReference>
<dbReference type="PRINTS" id="PR00109">
    <property type="entry name" value="TYRKINASE"/>
</dbReference>
<evidence type="ECO:0000256" key="11">
    <source>
        <dbReference type="ARBA" id="ARBA00048679"/>
    </source>
</evidence>
<evidence type="ECO:0000256" key="3">
    <source>
        <dbReference type="ARBA" id="ARBA00012513"/>
    </source>
</evidence>
<dbReference type="SUPFAM" id="SSF56112">
    <property type="entry name" value="Protein kinase-like (PK-like)"/>
    <property type="match status" value="1"/>
</dbReference>
<evidence type="ECO:0000256" key="8">
    <source>
        <dbReference type="ARBA" id="ARBA00022840"/>
    </source>
</evidence>
<keyword evidence="17" id="KW-1185">Reference proteome</keyword>
<dbReference type="Gene3D" id="1.10.510.10">
    <property type="entry name" value="Transferase(Phosphotransferase) domain 1"/>
    <property type="match status" value="1"/>
</dbReference>
<dbReference type="FunFam" id="1.10.510.10:FF:000476">
    <property type="entry name" value="PAS domain-containing protein tyrosine kinase family protein"/>
    <property type="match status" value="1"/>
</dbReference>
<dbReference type="InterPro" id="IPR017441">
    <property type="entry name" value="Protein_kinase_ATP_BS"/>
</dbReference>
<evidence type="ECO:0000313" key="16">
    <source>
        <dbReference type="EMBL" id="EFJ41685.1"/>
    </source>
</evidence>
<dbReference type="GeneID" id="9620677"/>
<dbReference type="InterPro" id="IPR011009">
    <property type="entry name" value="Kinase-like_dom_sf"/>
</dbReference>
<dbReference type="eggNOG" id="KOG0192">
    <property type="taxonomic scope" value="Eukaryota"/>
</dbReference>
<comment type="similarity">
    <text evidence="2">Belongs to the protein kinase superfamily. TKL Ser/Thr protein kinase family. RAF subfamily.</text>
</comment>
<organism evidence="17">
    <name type="scientific">Volvox carteri f. nagariensis</name>
    <dbReference type="NCBI Taxonomy" id="3068"/>
    <lineage>
        <taxon>Eukaryota</taxon>
        <taxon>Viridiplantae</taxon>
        <taxon>Chlorophyta</taxon>
        <taxon>core chlorophytes</taxon>
        <taxon>Chlorophyceae</taxon>
        <taxon>CS clade</taxon>
        <taxon>Chlamydomonadales</taxon>
        <taxon>Volvocaceae</taxon>
        <taxon>Volvox</taxon>
    </lineage>
</organism>
<dbReference type="PROSITE" id="PS00108">
    <property type="entry name" value="PROTEIN_KINASE_ST"/>
    <property type="match status" value="1"/>
</dbReference>
<dbReference type="Proteomes" id="UP000001058">
    <property type="component" value="Unassembled WGS sequence"/>
</dbReference>
<dbReference type="InterPro" id="IPR001245">
    <property type="entry name" value="Ser-Thr/Tyr_kinase_cat_dom"/>
</dbReference>
<dbReference type="AlphaFoldDB" id="D8UF00"/>
<evidence type="ECO:0000313" key="17">
    <source>
        <dbReference type="Proteomes" id="UP000001058"/>
    </source>
</evidence>
<keyword evidence="5" id="KW-0808">Transferase</keyword>
<evidence type="ECO:0000256" key="10">
    <source>
        <dbReference type="ARBA" id="ARBA00047899"/>
    </source>
</evidence>
<evidence type="ECO:0000256" key="6">
    <source>
        <dbReference type="ARBA" id="ARBA00022741"/>
    </source>
</evidence>
<dbReference type="EMBL" id="GL378391">
    <property type="protein sequence ID" value="EFJ41685.1"/>
    <property type="molecule type" value="Genomic_DNA"/>
</dbReference>
<feature type="binding site" evidence="12">
    <location>
        <position position="44"/>
    </location>
    <ligand>
        <name>ATP</name>
        <dbReference type="ChEBI" id="CHEBI:30616"/>
    </ligand>
</feature>
<dbReference type="PANTHER" id="PTHR44329:SF298">
    <property type="entry name" value="MIXED LINEAGE KINASE DOMAIN-LIKE PROTEIN"/>
    <property type="match status" value="1"/>
</dbReference>
<keyword evidence="7 16" id="KW-0418">Kinase</keyword>
<comment type="catalytic activity">
    <reaction evidence="10">
        <text>L-threonyl-[protein] + ATP = O-phospho-L-threonyl-[protein] + ADP + H(+)</text>
        <dbReference type="Rhea" id="RHEA:46608"/>
        <dbReference type="Rhea" id="RHEA-COMP:11060"/>
        <dbReference type="Rhea" id="RHEA-COMP:11605"/>
        <dbReference type="ChEBI" id="CHEBI:15378"/>
        <dbReference type="ChEBI" id="CHEBI:30013"/>
        <dbReference type="ChEBI" id="CHEBI:30616"/>
        <dbReference type="ChEBI" id="CHEBI:61977"/>
        <dbReference type="ChEBI" id="CHEBI:456216"/>
        <dbReference type="EC" id="2.7.11.1"/>
    </reaction>
</comment>
<dbReference type="InParanoid" id="D8UF00"/>
<evidence type="ECO:0000313" key="15">
    <source>
        <dbReference type="EMBL" id="EFJ41683.1"/>
    </source>
</evidence>
<dbReference type="InterPro" id="IPR008271">
    <property type="entry name" value="Ser/Thr_kinase_AS"/>
</dbReference>
<dbReference type="PIRSF" id="PIRSF000654">
    <property type="entry name" value="Integrin-linked_kinase"/>
    <property type="match status" value="1"/>
</dbReference>
<keyword evidence="4 13" id="KW-0723">Serine/threonine-protein kinase</keyword>
<keyword evidence="6 12" id="KW-0547">Nucleotide-binding</keyword>
<dbReference type="GO" id="GO:0004674">
    <property type="term" value="F:protein serine/threonine kinase activity"/>
    <property type="evidence" value="ECO:0007669"/>
    <property type="project" value="UniProtKB-KW"/>
</dbReference>
<name>D8UF00_VOLCA</name>
<keyword evidence="8 12" id="KW-0067">ATP-binding</keyword>
<dbReference type="FunFam" id="3.30.200.20:FF:000060">
    <property type="entry name" value="Serine/threonine-protein kinase isoform 1"/>
    <property type="match status" value="1"/>
</dbReference>
<dbReference type="EMBL" id="GL378391">
    <property type="protein sequence ID" value="EFJ41683.1"/>
    <property type="molecule type" value="Genomic_DNA"/>
</dbReference>
<evidence type="ECO:0000256" key="1">
    <source>
        <dbReference type="ARBA" id="ARBA00004370"/>
    </source>
</evidence>
<dbReference type="GO" id="GO:0016020">
    <property type="term" value="C:membrane"/>
    <property type="evidence" value="ECO:0007669"/>
    <property type="project" value="UniProtKB-SubCell"/>
</dbReference>
<dbReference type="InterPro" id="IPR051681">
    <property type="entry name" value="Ser/Thr_Kinases-Pseudokinases"/>
</dbReference>
<proteinExistence type="inferred from homology"/>
<dbReference type="Pfam" id="PF07714">
    <property type="entry name" value="PK_Tyr_Ser-Thr"/>
    <property type="match status" value="1"/>
</dbReference>
<reference evidence="15 17" key="1">
    <citation type="journal article" date="2010" name="Science">
        <title>Genomic analysis of organismal complexity in the multicellular green alga Volvox carteri.</title>
        <authorList>
            <person name="Prochnik S.E."/>
            <person name="Umen J."/>
            <person name="Nedelcu A.M."/>
            <person name="Hallmann A."/>
            <person name="Miller S.M."/>
            <person name="Nishii I."/>
            <person name="Ferris P."/>
            <person name="Kuo A."/>
            <person name="Mitros T."/>
            <person name="Fritz-Laylin L.K."/>
            <person name="Hellsten U."/>
            <person name="Chapman J."/>
            <person name="Simakov O."/>
            <person name="Rensing S.A."/>
            <person name="Terry A."/>
            <person name="Pangilinan J."/>
            <person name="Kapitonov V."/>
            <person name="Jurka J."/>
            <person name="Salamov A."/>
            <person name="Shapiro H."/>
            <person name="Schmutz J."/>
            <person name="Grimwood J."/>
            <person name="Lindquist E."/>
            <person name="Lucas S."/>
            <person name="Grigoriev I.V."/>
            <person name="Schmitt R."/>
            <person name="Kirk D."/>
            <person name="Rokhsar D.S."/>
        </authorList>
    </citation>
    <scope>NUCLEOTIDE SEQUENCE [LARGE SCALE GENOMIC DNA]</scope>
    <source>
        <strain evidence="15">Eve</strain>
        <strain evidence="17">f. Nagariensis / Eve</strain>
    </source>
</reference>
<dbReference type="GO" id="GO:0005524">
    <property type="term" value="F:ATP binding"/>
    <property type="evidence" value="ECO:0007669"/>
    <property type="project" value="UniProtKB-UniRule"/>
</dbReference>
<dbReference type="Gene3D" id="3.30.200.20">
    <property type="entry name" value="Phosphorylase Kinase, domain 1"/>
    <property type="match status" value="1"/>
</dbReference>
<accession>D8UF00</accession>
<dbReference type="PROSITE" id="PS00107">
    <property type="entry name" value="PROTEIN_KINASE_ATP"/>
    <property type="match status" value="1"/>
</dbReference>
<dbReference type="KEGG" id="vcn:VOLCADRAFT_83990"/>